<gene>
    <name evidence="1" type="ORF">LO55_3730</name>
</gene>
<comment type="caution">
    <text evidence="1">The sequence shown here is derived from an EMBL/GenBank/DDBJ whole genome shotgun (WGS) entry which is preliminary data.</text>
</comment>
<protein>
    <submittedName>
        <fullName evidence="1">Haloacid dehalogenase-like hydrolase family protein</fullName>
    </submittedName>
</protein>
<dbReference type="InterPro" id="IPR036412">
    <property type="entry name" value="HAD-like_sf"/>
</dbReference>
<dbReference type="Proteomes" id="UP000180246">
    <property type="component" value="Unassembled WGS sequence"/>
</dbReference>
<evidence type="ECO:0000313" key="2">
    <source>
        <dbReference type="Proteomes" id="UP000180246"/>
    </source>
</evidence>
<keyword evidence="1" id="KW-0378">Hydrolase</keyword>
<accession>A0A1S2N3B4</accession>
<dbReference type="GO" id="GO:0016787">
    <property type="term" value="F:hydrolase activity"/>
    <property type="evidence" value="ECO:0007669"/>
    <property type="project" value="UniProtKB-KW"/>
</dbReference>
<dbReference type="AlphaFoldDB" id="A0A1S2N3B4"/>
<organism evidence="1 2">
    <name type="scientific">Massilia timonae</name>
    <dbReference type="NCBI Taxonomy" id="47229"/>
    <lineage>
        <taxon>Bacteria</taxon>
        <taxon>Pseudomonadati</taxon>
        <taxon>Pseudomonadota</taxon>
        <taxon>Betaproteobacteria</taxon>
        <taxon>Burkholderiales</taxon>
        <taxon>Oxalobacteraceae</taxon>
        <taxon>Telluria group</taxon>
        <taxon>Massilia</taxon>
    </lineage>
</organism>
<dbReference type="Gene3D" id="3.40.50.1000">
    <property type="entry name" value="HAD superfamily/HAD-like"/>
    <property type="match status" value="1"/>
</dbReference>
<sequence length="314" mass="34323">MTPVLPSWTDGPARDGIIDFVRRVTDEESSAHVPPSGRIAVFDNDGTLWCEKPGPIQAEFLFRQLARMAERDPALAARQPWKAVLARDYAWLGAAIERHYRGDDTALHAMVDGLLQCYVGLSTDDFARAAGDFLRGGRHPELGRPYLECTYAPMTELLHYLAGHGFTNCVASGGTRDFMRTVTEEVYGIPPENVVGSSVALEYREDVGDIVHTAAVEVFDDGPMKPVRIWSRLGRRPIFAAGNANGDIQMLDYCARGPGASMCLLIHHDDAEREYAYTGGAEEALLRAARDGWTVAGMAGAWRTVFAPPAGALQ</sequence>
<reference evidence="1 2" key="1">
    <citation type="submission" date="2014-10" db="EMBL/GenBank/DDBJ databases">
        <authorList>
            <person name="Seo M.-J."/>
            <person name="Seok Y.J."/>
            <person name="Cha I.-T."/>
        </authorList>
    </citation>
    <scope>NUCLEOTIDE SEQUENCE [LARGE SCALE GENOMIC DNA]</scope>
    <source>
        <strain evidence="1 2">NEU</strain>
    </source>
</reference>
<proteinExistence type="predicted"/>
<dbReference type="SUPFAM" id="SSF56784">
    <property type="entry name" value="HAD-like"/>
    <property type="match status" value="1"/>
</dbReference>
<dbReference type="InterPro" id="IPR023214">
    <property type="entry name" value="HAD_sf"/>
</dbReference>
<dbReference type="RefSeq" id="WP_218145986.1">
    <property type="nucleotide sequence ID" value="NZ_JRYB01000001.1"/>
</dbReference>
<dbReference type="EMBL" id="JRYB01000001">
    <property type="protein sequence ID" value="OIJ39576.1"/>
    <property type="molecule type" value="Genomic_DNA"/>
</dbReference>
<name>A0A1S2N3B4_9BURK</name>
<evidence type="ECO:0000313" key="1">
    <source>
        <dbReference type="EMBL" id="OIJ39576.1"/>
    </source>
</evidence>
<dbReference type="Pfam" id="PF12710">
    <property type="entry name" value="HAD"/>
    <property type="match status" value="1"/>
</dbReference>